<reference evidence="2 5" key="3">
    <citation type="submission" date="2020-11" db="EMBL/GenBank/DDBJ databases">
        <authorList>
            <consortium name="Pathogen Informatics"/>
        </authorList>
    </citation>
    <scope>NUCLEOTIDE SEQUENCE [LARGE SCALE GENOMIC DNA]</scope>
    <source>
        <strain evidence="2 5">NCTC12218</strain>
    </source>
</reference>
<dbReference type="EMBL" id="LR962863">
    <property type="protein sequence ID" value="CAD7359062.1"/>
    <property type="molecule type" value="Genomic_DNA"/>
</dbReference>
<keyword evidence="6" id="KW-1185">Reference proteome</keyword>
<evidence type="ECO:0000313" key="4">
    <source>
        <dbReference type="EMBL" id="SUM87484.1"/>
    </source>
</evidence>
<reference evidence="3 6" key="1">
    <citation type="submission" date="2018-01" db="EMBL/GenBank/DDBJ databases">
        <title>Complete genome sequence of Staphylococcus Scheliferi isolated from human.</title>
        <authorList>
            <person name="Abouelkhair M.A."/>
            <person name="Bemis D.A."/>
            <person name="Kania S.A."/>
        </authorList>
    </citation>
    <scope>NUCLEOTIDE SEQUENCE [LARGE SCALE GENOMIC DNA]</scope>
    <source>
        <strain evidence="3 6">ATCC 43808</strain>
    </source>
</reference>
<dbReference type="Proteomes" id="UP000264146">
    <property type="component" value="Chromosome"/>
</dbReference>
<gene>
    <name evidence="3" type="ORF">C1O36_11220</name>
    <name evidence="4" type="ORF">NCTC12218_00650</name>
</gene>
<dbReference type="EMBL" id="POVK01000051">
    <property type="protein sequence ID" value="NHA35031.1"/>
    <property type="molecule type" value="Genomic_DNA"/>
</dbReference>
<dbReference type="RefSeq" id="WP_016426349.1">
    <property type="nucleotide sequence ID" value="NZ_CABKRV010000002.1"/>
</dbReference>
<name>A0A7Z7QNA0_STASC</name>
<feature type="transmembrane region" description="Helical" evidence="1">
    <location>
        <begin position="65"/>
        <end position="85"/>
    </location>
</feature>
<keyword evidence="1" id="KW-0472">Membrane</keyword>
<feature type="transmembrane region" description="Helical" evidence="1">
    <location>
        <begin position="91"/>
        <end position="111"/>
    </location>
</feature>
<dbReference type="EMBL" id="UHEF01000001">
    <property type="protein sequence ID" value="SUM87484.1"/>
    <property type="molecule type" value="Genomic_DNA"/>
</dbReference>
<dbReference type="Proteomes" id="UP000572988">
    <property type="component" value="Unassembled WGS sequence"/>
</dbReference>
<sequence>MTKNSKTALIILALIALVSEFIAGFPFFGGWYVLALGWQPLAFNAFIYLVMILIFIFGQQNTIRPMLLIPAFGIVANGIAIIPVIGMVLHWIMLILLIFFLMIVLVSPVYIRNAKATVIYTDEDQNKTQHNK</sequence>
<dbReference type="AlphaFoldDB" id="A0A7Z7QNA0"/>
<evidence type="ECO:0000313" key="6">
    <source>
        <dbReference type="Proteomes" id="UP000572988"/>
    </source>
</evidence>
<reference evidence="4" key="2">
    <citation type="submission" date="2018-06" db="EMBL/GenBank/DDBJ databases">
        <authorList>
            <consortium name="Pathogen Informatics"/>
            <person name="Doyle S."/>
        </authorList>
    </citation>
    <scope>NUCLEOTIDE SEQUENCE [LARGE SCALE GENOMIC DNA]</scope>
    <source>
        <strain evidence="4">NCTC12218</strain>
    </source>
</reference>
<feature type="transmembrane region" description="Helical" evidence="1">
    <location>
        <begin position="7"/>
        <end position="29"/>
    </location>
</feature>
<organism evidence="4">
    <name type="scientific">Staphylococcus schleiferi</name>
    <dbReference type="NCBI Taxonomy" id="1295"/>
    <lineage>
        <taxon>Bacteria</taxon>
        <taxon>Bacillati</taxon>
        <taxon>Bacillota</taxon>
        <taxon>Bacilli</taxon>
        <taxon>Bacillales</taxon>
        <taxon>Staphylococcaceae</taxon>
        <taxon>Staphylococcus</taxon>
    </lineage>
</organism>
<proteinExistence type="predicted"/>
<evidence type="ECO:0000313" key="3">
    <source>
        <dbReference type="EMBL" id="NHA35031.1"/>
    </source>
</evidence>
<keyword evidence="1" id="KW-1133">Transmembrane helix</keyword>
<protein>
    <submittedName>
        <fullName evidence="4">Uncharacterized protein</fullName>
    </submittedName>
</protein>
<evidence type="ECO:0000313" key="2">
    <source>
        <dbReference type="EMBL" id="CAD7359062.1"/>
    </source>
</evidence>
<feature type="transmembrane region" description="Helical" evidence="1">
    <location>
        <begin position="41"/>
        <end position="58"/>
    </location>
</feature>
<keyword evidence="1" id="KW-0812">Transmembrane</keyword>
<evidence type="ECO:0000256" key="1">
    <source>
        <dbReference type="SAM" id="Phobius"/>
    </source>
</evidence>
<evidence type="ECO:0000313" key="5">
    <source>
        <dbReference type="Proteomes" id="UP000264146"/>
    </source>
</evidence>
<accession>A0A7Z7QNA0</accession>
<dbReference type="GeneID" id="93789379"/>